<sequence length="93" mass="10417">MKTLPDHVVHYRSSPVFTDSTVPEALRRGHTTAAGVWGRITVLEGSLRYRITDTSATPEEHILTPLHPGVVEPRIEHAVEVIGPVKFQVDFHR</sequence>
<dbReference type="InterPro" id="IPR014710">
    <property type="entry name" value="RmlC-like_jellyroll"/>
</dbReference>
<comment type="caution">
    <text evidence="2">The sequence shown here is derived from an EMBL/GenBank/DDBJ whole genome shotgun (WGS) entry which is preliminary data.</text>
</comment>
<proteinExistence type="predicted"/>
<dbReference type="Pfam" id="PF09313">
    <property type="entry name" value="TehB-like"/>
    <property type="match status" value="1"/>
</dbReference>
<dbReference type="SUPFAM" id="SSF51197">
    <property type="entry name" value="Clavaminate synthase-like"/>
    <property type="match status" value="1"/>
</dbReference>
<gene>
    <name evidence="2" type="ORF">H3H36_03130</name>
</gene>
<dbReference type="Proteomes" id="UP000566711">
    <property type="component" value="Unassembled WGS sequence"/>
</dbReference>
<evidence type="ECO:0000313" key="2">
    <source>
        <dbReference type="EMBL" id="MBA5604353.1"/>
    </source>
</evidence>
<protein>
    <submittedName>
        <fullName evidence="2">DUF1971 domain-containing protein</fullName>
    </submittedName>
</protein>
<dbReference type="Gene3D" id="2.60.120.10">
    <property type="entry name" value="Jelly Rolls"/>
    <property type="match status" value="1"/>
</dbReference>
<evidence type="ECO:0000313" key="3">
    <source>
        <dbReference type="Proteomes" id="UP000566711"/>
    </source>
</evidence>
<dbReference type="InterPro" id="IPR015392">
    <property type="entry name" value="TehB/YeaR-like_dom"/>
</dbReference>
<evidence type="ECO:0000259" key="1">
    <source>
        <dbReference type="Pfam" id="PF09313"/>
    </source>
</evidence>
<dbReference type="RefSeq" id="WP_182213862.1">
    <property type="nucleotide sequence ID" value="NZ_JACEZS010000001.1"/>
</dbReference>
<name>A0A7W2I5J1_9BURK</name>
<keyword evidence="3" id="KW-1185">Reference proteome</keyword>
<dbReference type="EMBL" id="JACEZS010000001">
    <property type="protein sequence ID" value="MBA5604353.1"/>
    <property type="molecule type" value="Genomic_DNA"/>
</dbReference>
<feature type="domain" description="TehB/YeaR-like" evidence="1">
    <location>
        <begin position="12"/>
        <end position="89"/>
    </location>
</feature>
<dbReference type="AlphaFoldDB" id="A0A7W2I5J1"/>
<reference evidence="2 3" key="1">
    <citation type="submission" date="2020-07" db="EMBL/GenBank/DDBJ databases">
        <title>Novel species isolated from subtropical streams in China.</title>
        <authorList>
            <person name="Lu H."/>
        </authorList>
    </citation>
    <scope>NUCLEOTIDE SEQUENCE [LARGE SCALE GENOMIC DNA]</scope>
    <source>
        <strain evidence="2 3">FT3S</strain>
    </source>
</reference>
<organism evidence="2 3">
    <name type="scientific">Rugamonas fusca</name>
    <dbReference type="NCBI Taxonomy" id="2758568"/>
    <lineage>
        <taxon>Bacteria</taxon>
        <taxon>Pseudomonadati</taxon>
        <taxon>Pseudomonadota</taxon>
        <taxon>Betaproteobacteria</taxon>
        <taxon>Burkholderiales</taxon>
        <taxon>Oxalobacteraceae</taxon>
        <taxon>Telluria group</taxon>
        <taxon>Rugamonas</taxon>
    </lineage>
</organism>
<accession>A0A7W2I5J1</accession>